<accession>A0A4Q9KM04</accession>
<dbReference type="InterPro" id="IPR035642">
    <property type="entry name" value="MraZ_N"/>
</dbReference>
<keyword evidence="6 7" id="KW-0804">Transcription</keyword>
<dbReference type="InterPro" id="IPR037914">
    <property type="entry name" value="SpoVT-AbrB_sf"/>
</dbReference>
<dbReference type="CDD" id="cd16321">
    <property type="entry name" value="MraZ_C"/>
    <property type="match status" value="1"/>
</dbReference>
<dbReference type="GO" id="GO:0009295">
    <property type="term" value="C:nucleoid"/>
    <property type="evidence" value="ECO:0007669"/>
    <property type="project" value="UniProtKB-SubCell"/>
</dbReference>
<dbReference type="PANTHER" id="PTHR34701">
    <property type="entry name" value="TRANSCRIPTIONAL REGULATOR MRAZ"/>
    <property type="match status" value="1"/>
</dbReference>
<sequence length="146" mass="16462">MFLGTHYPRLDDKGRFVLPAKFREALGEGVVISRGQEHCLYVFTPDGFQDEAARELSGSMSSRSTREYQRFYASGASEEVPDKQGRLTVPPLLRRYAGLDKEIAVVGAYNRVEIWDRTAWEEFEASSFEKFAELDSDVTAGRIADA</sequence>
<dbReference type="EMBL" id="SDMR01000010">
    <property type="protein sequence ID" value="TBT94749.1"/>
    <property type="molecule type" value="Genomic_DNA"/>
</dbReference>
<dbReference type="AlphaFoldDB" id="A0A4Q9KM04"/>
<evidence type="ECO:0000256" key="4">
    <source>
        <dbReference type="ARBA" id="ARBA00023015"/>
    </source>
</evidence>
<dbReference type="HAMAP" id="MF_01008">
    <property type="entry name" value="MraZ"/>
    <property type="match status" value="1"/>
</dbReference>
<dbReference type="OrthoDB" id="9807753at2"/>
<keyword evidence="4 7" id="KW-0805">Transcription regulation</keyword>
<dbReference type="CDD" id="cd16320">
    <property type="entry name" value="MraZ_N"/>
    <property type="match status" value="1"/>
</dbReference>
<dbReference type="Proteomes" id="UP000291933">
    <property type="component" value="Unassembled WGS sequence"/>
</dbReference>
<dbReference type="Gene3D" id="3.40.1550.20">
    <property type="entry name" value="Transcriptional regulator MraZ domain"/>
    <property type="match status" value="1"/>
</dbReference>
<dbReference type="GO" id="GO:2000143">
    <property type="term" value="P:negative regulation of DNA-templated transcription initiation"/>
    <property type="evidence" value="ECO:0007669"/>
    <property type="project" value="TreeGrafter"/>
</dbReference>
<dbReference type="InterPro" id="IPR038619">
    <property type="entry name" value="MraZ_sf"/>
</dbReference>
<name>A0A4Q9KM04_PROTD</name>
<evidence type="ECO:0000313" key="9">
    <source>
        <dbReference type="EMBL" id="TBT94749.1"/>
    </source>
</evidence>
<feature type="domain" description="SpoVT-AbrB" evidence="8">
    <location>
        <begin position="5"/>
        <end position="47"/>
    </location>
</feature>
<comment type="subunit">
    <text evidence="7">Forms oligomers.</text>
</comment>
<comment type="caution">
    <text evidence="9">The sequence shown here is derived from an EMBL/GenBank/DDBJ whole genome shotgun (WGS) entry which is preliminary data.</text>
</comment>
<dbReference type="InterPro" id="IPR020603">
    <property type="entry name" value="MraZ_dom"/>
</dbReference>
<keyword evidence="3" id="KW-0677">Repeat</keyword>
<gene>
    <name evidence="7 9" type="primary">mraZ</name>
    <name evidence="9" type="ORF">ET996_09135</name>
</gene>
<comment type="similarity">
    <text evidence="7">Belongs to the MraZ family.</text>
</comment>
<dbReference type="SUPFAM" id="SSF89447">
    <property type="entry name" value="AbrB/MazE/MraZ-like"/>
    <property type="match status" value="1"/>
</dbReference>
<keyword evidence="5 7" id="KW-0238">DNA-binding</keyword>
<proteinExistence type="inferred from homology"/>
<comment type="subcellular location">
    <subcellularLocation>
        <location evidence="7">Cytoplasm</location>
        <location evidence="7">Nucleoid</location>
    </subcellularLocation>
</comment>
<dbReference type="RefSeq" id="WP_131172254.1">
    <property type="nucleotide sequence ID" value="NZ_FXTL01000010.1"/>
</dbReference>
<dbReference type="Pfam" id="PF02381">
    <property type="entry name" value="MraZ"/>
    <property type="match status" value="2"/>
</dbReference>
<reference evidence="9 10" key="1">
    <citation type="submission" date="2019-01" db="EMBL/GenBank/DDBJ databases">
        <title>Lactibacter flavus gen. nov., sp. nov., a novel bacterium of the family Propionibacteriaceae isolated from raw milk and dairy products.</title>
        <authorList>
            <person name="Huptas C."/>
            <person name="Wenning M."/>
            <person name="Breitenwieser F."/>
            <person name="Doll E."/>
            <person name="Von Neubeck M."/>
            <person name="Busse H.-J."/>
            <person name="Scherer S."/>
        </authorList>
    </citation>
    <scope>NUCLEOTIDE SEQUENCE [LARGE SCALE GENOMIC DNA]</scope>
    <source>
        <strain evidence="9 10">DSM 22130</strain>
    </source>
</reference>
<feature type="domain" description="SpoVT-AbrB" evidence="8">
    <location>
        <begin position="76"/>
        <end position="119"/>
    </location>
</feature>
<evidence type="ECO:0000256" key="2">
    <source>
        <dbReference type="ARBA" id="ARBA00022490"/>
    </source>
</evidence>
<dbReference type="GO" id="GO:0005737">
    <property type="term" value="C:cytoplasm"/>
    <property type="evidence" value="ECO:0007669"/>
    <property type="project" value="UniProtKB-UniRule"/>
</dbReference>
<dbReference type="GO" id="GO:0000976">
    <property type="term" value="F:transcription cis-regulatory region binding"/>
    <property type="evidence" value="ECO:0007669"/>
    <property type="project" value="TreeGrafter"/>
</dbReference>
<dbReference type="InterPro" id="IPR035644">
    <property type="entry name" value="MraZ_C"/>
</dbReference>
<dbReference type="InterPro" id="IPR003444">
    <property type="entry name" value="MraZ"/>
</dbReference>
<evidence type="ECO:0000256" key="3">
    <source>
        <dbReference type="ARBA" id="ARBA00022737"/>
    </source>
</evidence>
<dbReference type="PROSITE" id="PS51740">
    <property type="entry name" value="SPOVT_ABRB"/>
    <property type="match status" value="2"/>
</dbReference>
<evidence type="ECO:0000259" key="8">
    <source>
        <dbReference type="PROSITE" id="PS51740"/>
    </source>
</evidence>
<evidence type="ECO:0000256" key="7">
    <source>
        <dbReference type="HAMAP-Rule" id="MF_01008"/>
    </source>
</evidence>
<dbReference type="InterPro" id="IPR007159">
    <property type="entry name" value="SpoVT-AbrB_dom"/>
</dbReference>
<evidence type="ECO:0000256" key="6">
    <source>
        <dbReference type="ARBA" id="ARBA00023163"/>
    </source>
</evidence>
<protein>
    <recommendedName>
        <fullName evidence="1 7">Transcriptional regulator MraZ</fullName>
    </recommendedName>
</protein>
<dbReference type="PANTHER" id="PTHR34701:SF1">
    <property type="entry name" value="TRANSCRIPTIONAL REGULATOR MRAZ"/>
    <property type="match status" value="1"/>
</dbReference>
<dbReference type="GO" id="GO:0003700">
    <property type="term" value="F:DNA-binding transcription factor activity"/>
    <property type="evidence" value="ECO:0007669"/>
    <property type="project" value="UniProtKB-UniRule"/>
</dbReference>
<evidence type="ECO:0000256" key="5">
    <source>
        <dbReference type="ARBA" id="ARBA00023125"/>
    </source>
</evidence>
<evidence type="ECO:0000313" key="10">
    <source>
        <dbReference type="Proteomes" id="UP000291933"/>
    </source>
</evidence>
<organism evidence="9 10">
    <name type="scientific">Propioniciclava tarda</name>
    <dbReference type="NCBI Taxonomy" id="433330"/>
    <lineage>
        <taxon>Bacteria</taxon>
        <taxon>Bacillati</taxon>
        <taxon>Actinomycetota</taxon>
        <taxon>Actinomycetes</taxon>
        <taxon>Propionibacteriales</taxon>
        <taxon>Propionibacteriaceae</taxon>
        <taxon>Propioniciclava</taxon>
    </lineage>
</organism>
<dbReference type="NCBIfam" id="TIGR00242">
    <property type="entry name" value="division/cell wall cluster transcriptional repressor MraZ"/>
    <property type="match status" value="1"/>
</dbReference>
<keyword evidence="10" id="KW-1185">Reference proteome</keyword>
<evidence type="ECO:0000256" key="1">
    <source>
        <dbReference type="ARBA" id="ARBA00013860"/>
    </source>
</evidence>
<keyword evidence="2 7" id="KW-0963">Cytoplasm</keyword>